<dbReference type="AlphaFoldDB" id="A0AAV7NJR8"/>
<comment type="caution">
    <text evidence="2">The sequence shown here is derived from an EMBL/GenBank/DDBJ whole genome shotgun (WGS) entry which is preliminary data.</text>
</comment>
<feature type="compositionally biased region" description="Low complexity" evidence="1">
    <location>
        <begin position="88"/>
        <end position="105"/>
    </location>
</feature>
<sequence>MAPAAPGSQQDPDGPDLNRAVLILPSRVGSPAGRGAPAPPQSFKSRSAGRSESSGAAAATPSQVKGCGQAHRHGAIPGARVPRFSGSLRLPAGLPRPAPYARGPGVEPAHGPGQQAHQPQPPARQAASSSSSPEATPASQKGSLHRLVVLRRWFPKVELELKSIGSLKVVELKKLFKDRVLTLGIRAKKVDIQIALRAFQEVRRMQTATQE</sequence>
<organism evidence="2 3">
    <name type="scientific">Pleurodeles waltl</name>
    <name type="common">Iberian ribbed newt</name>
    <dbReference type="NCBI Taxonomy" id="8319"/>
    <lineage>
        <taxon>Eukaryota</taxon>
        <taxon>Metazoa</taxon>
        <taxon>Chordata</taxon>
        <taxon>Craniata</taxon>
        <taxon>Vertebrata</taxon>
        <taxon>Euteleostomi</taxon>
        <taxon>Amphibia</taxon>
        <taxon>Batrachia</taxon>
        <taxon>Caudata</taxon>
        <taxon>Salamandroidea</taxon>
        <taxon>Salamandridae</taxon>
        <taxon>Pleurodelinae</taxon>
        <taxon>Pleurodeles</taxon>
    </lineage>
</organism>
<dbReference type="Proteomes" id="UP001066276">
    <property type="component" value="Chromosome 8"/>
</dbReference>
<feature type="region of interest" description="Disordered" evidence="1">
    <location>
        <begin position="1"/>
        <end position="142"/>
    </location>
</feature>
<proteinExistence type="predicted"/>
<feature type="compositionally biased region" description="Low complexity" evidence="1">
    <location>
        <begin position="112"/>
        <end position="140"/>
    </location>
</feature>
<protein>
    <submittedName>
        <fullName evidence="2">Uncharacterized protein</fullName>
    </submittedName>
</protein>
<name>A0AAV7NJR8_PLEWA</name>
<dbReference type="EMBL" id="JANPWB010000012">
    <property type="protein sequence ID" value="KAJ1114857.1"/>
    <property type="molecule type" value="Genomic_DNA"/>
</dbReference>
<gene>
    <name evidence="2" type="ORF">NDU88_003087</name>
</gene>
<evidence type="ECO:0000313" key="3">
    <source>
        <dbReference type="Proteomes" id="UP001066276"/>
    </source>
</evidence>
<feature type="compositionally biased region" description="Low complexity" evidence="1">
    <location>
        <begin position="45"/>
        <end position="59"/>
    </location>
</feature>
<evidence type="ECO:0000313" key="2">
    <source>
        <dbReference type="EMBL" id="KAJ1114857.1"/>
    </source>
</evidence>
<evidence type="ECO:0000256" key="1">
    <source>
        <dbReference type="SAM" id="MobiDB-lite"/>
    </source>
</evidence>
<reference evidence="2" key="1">
    <citation type="journal article" date="2022" name="bioRxiv">
        <title>Sequencing and chromosome-scale assembly of the giantPleurodeles waltlgenome.</title>
        <authorList>
            <person name="Brown T."/>
            <person name="Elewa A."/>
            <person name="Iarovenko S."/>
            <person name="Subramanian E."/>
            <person name="Araus A.J."/>
            <person name="Petzold A."/>
            <person name="Susuki M."/>
            <person name="Suzuki K.-i.T."/>
            <person name="Hayashi T."/>
            <person name="Toyoda A."/>
            <person name="Oliveira C."/>
            <person name="Osipova E."/>
            <person name="Leigh N.D."/>
            <person name="Simon A."/>
            <person name="Yun M.H."/>
        </authorList>
    </citation>
    <scope>NUCLEOTIDE SEQUENCE</scope>
    <source>
        <strain evidence="2">20211129_DDA</strain>
        <tissue evidence="2">Liver</tissue>
    </source>
</reference>
<accession>A0AAV7NJR8</accession>
<keyword evidence="3" id="KW-1185">Reference proteome</keyword>